<evidence type="ECO:0000256" key="1">
    <source>
        <dbReference type="SAM" id="SignalP"/>
    </source>
</evidence>
<dbReference type="InterPro" id="IPR012341">
    <property type="entry name" value="6hp_glycosidase-like_sf"/>
</dbReference>
<dbReference type="SUPFAM" id="SSF48208">
    <property type="entry name" value="Six-hairpin glycosidases"/>
    <property type="match status" value="1"/>
</dbReference>
<gene>
    <name evidence="5" type="ORF">FHS60_001210</name>
</gene>
<sequence length="1162" mass="126654">MRKLLLLLLVLLGVSSMQAQVLPSFSTADNPVWYHVQFKTGSNCLADQGRGNALKTATKANVDAQKWAFIGTKDNFVLLSKKGNYVNFNSSNFTTSATGVALKMIESTNAAASDCWEIQRKTSSQSMNQWGGTSAGVNLGEWTAGDNNNPVRFVATEAKLPVFSTETSSTSYFVKFCQGGGYLADQGAGQSVQIAAADPIPTQKWKLVGTQSNFQLVNEAGLYAYVDGTGNAARIKTRTTPDANGFSLVTTGVAAFSPNWEIHANGISGNNAFNQWGGAQLGHEIGLWAANDVNNPVEFILPKDMTYADYKVEGIDPASVSGLSKLTLWYTQPATLGGTSNNWMEYSLPIGNGQLGASLFNGTYKDEVQFNEKTLWSGSSTDNGSSYGAYQNFGSLFAEDLSGDFDFGSDKKVKNYYRALDLTRAIGSTHFTNADGSKTYDRTYLASFPDRVIAVRYACNQPGSLSLRFTLKPGVKATPSYADGEGTFSGKLTTVTFNARMKVVPVGGTMTTDANGVEVRNADEICVYLAAGTDFDAYKTTYISNTAALPSTMKERVDAAAQKGMAAIMTDHMADYRNYFDRVDFSLEGSENAIPTNKLVDAYSADATGVKGSSLMLEQLYFAYGRYLEIASSRGVDLPSNLQGIWNNSNTPPWASDIHSNINVQMNYWPAEPTNLSEMHLPFLNYITNMAMNHSQWQKYAKDAGQTKGWTCYTENNIFGGVGGFMHNYVIANAWYATHLWQHYRYTLDRDFLLSAFPTMWSASQFWIERLRLAADGTYECPSEYSPEQGPTENAVAHAQQLVVELLQNTKDAADILGNDANISAADKAKLEDRLEKADKGLAIEKYTGKWGSPHHGVSNGQDLLREWKYSSYTRGEDGHRHQSHLMCLYPFNQVTPGSPYFKAAVNSLKLRSDESTGWSMGWRINLWARAQDGDHARVILHRALRHATSFGTNQYAGGIYYNLYDAHAPFQIDGNFGACAGIAEMLMQSATDTIVVLPALPSVWKAGHIKGLKAIGNYTVDIAWKAGKATRITVTNVKGQAGTVKYPGIGQANCYIDGTKQPAGTNSNTAAIPARQGAVVVFDIDGSYQPTGVRQVTENAPLFTVEGRTVTLKGTDVESVSVYDLQGRKFVQTAKRTFTIPAAAGNTVVLQLGNHSYKVAL</sequence>
<dbReference type="InterPro" id="IPR054363">
    <property type="entry name" value="GH95_cat"/>
</dbReference>
<feature type="domain" description="Glycosyl hydrolase family 95 N-terminal" evidence="2">
    <location>
        <begin position="387"/>
        <end position="537"/>
    </location>
</feature>
<comment type="caution">
    <text evidence="5">The sequence shown here is derived from an EMBL/GenBank/DDBJ whole genome shotgun (WGS) entry which is preliminary data.</text>
</comment>
<protein>
    <submittedName>
        <fullName evidence="5">Alpha-L-fucosidase 2</fullName>
        <ecNumber evidence="5">3.2.1.51</ecNumber>
    </submittedName>
</protein>
<feature type="chain" id="PRO_5030975890" evidence="1">
    <location>
        <begin position="20"/>
        <end position="1162"/>
    </location>
</feature>
<feature type="domain" description="Alpha fucosidase A-like C-terminal" evidence="3">
    <location>
        <begin position="989"/>
        <end position="1058"/>
    </location>
</feature>
<dbReference type="InterPro" id="IPR027414">
    <property type="entry name" value="GH95_N_dom"/>
</dbReference>
<proteinExistence type="predicted"/>
<dbReference type="Gene3D" id="1.50.10.10">
    <property type="match status" value="1"/>
</dbReference>
<feature type="domain" description="Glycosyl hydrolase family 95 N-terminal" evidence="2">
    <location>
        <begin position="328"/>
        <end position="383"/>
    </location>
</feature>
<dbReference type="Pfam" id="PF21307">
    <property type="entry name" value="Glyco_hydro_95_C"/>
    <property type="match status" value="1"/>
</dbReference>
<dbReference type="PANTHER" id="PTHR31084:SF19">
    <property type="entry name" value="GLYCOSYL HYDROLASE FAMILY 95 N-TERMINAL DOMAIN-CONTAINING PROTEIN"/>
    <property type="match status" value="1"/>
</dbReference>
<dbReference type="Gene3D" id="2.70.98.50">
    <property type="entry name" value="putative glycoside hydrolase family protein from bacillus halodurans"/>
    <property type="match status" value="1"/>
</dbReference>
<evidence type="ECO:0000259" key="3">
    <source>
        <dbReference type="Pfam" id="PF21307"/>
    </source>
</evidence>
<dbReference type="Pfam" id="PF22124">
    <property type="entry name" value="Glyco_hydro_95_cat"/>
    <property type="match status" value="1"/>
</dbReference>
<dbReference type="Gene3D" id="2.60.40.1180">
    <property type="entry name" value="Golgi alpha-mannosidase II"/>
    <property type="match status" value="1"/>
</dbReference>
<dbReference type="EMBL" id="JACICA010000005">
    <property type="protein sequence ID" value="MBB3702741.1"/>
    <property type="molecule type" value="Genomic_DNA"/>
</dbReference>
<dbReference type="InterPro" id="IPR013780">
    <property type="entry name" value="Glyco_hydro_b"/>
</dbReference>
<keyword evidence="5" id="KW-0378">Hydrolase</keyword>
<dbReference type="AlphaFoldDB" id="A0A7W5UK01"/>
<dbReference type="GO" id="GO:0005975">
    <property type="term" value="P:carbohydrate metabolic process"/>
    <property type="evidence" value="ECO:0007669"/>
    <property type="project" value="InterPro"/>
</dbReference>
<dbReference type="GO" id="GO:0004560">
    <property type="term" value="F:alpha-L-fucosidase activity"/>
    <property type="evidence" value="ECO:0007669"/>
    <property type="project" value="UniProtKB-EC"/>
</dbReference>
<dbReference type="Pfam" id="PF14498">
    <property type="entry name" value="Glyco_hyd_65N_2"/>
    <property type="match status" value="2"/>
</dbReference>
<reference evidence="5 6" key="1">
    <citation type="submission" date="2020-08" db="EMBL/GenBank/DDBJ databases">
        <title>Genomic Encyclopedia of Type Strains, Phase IV (KMG-IV): sequencing the most valuable type-strain genomes for metagenomic binning, comparative biology and taxonomic classification.</title>
        <authorList>
            <person name="Goeker M."/>
        </authorList>
    </citation>
    <scope>NUCLEOTIDE SEQUENCE [LARGE SCALE GENOMIC DNA]</scope>
    <source>
        <strain evidence="5 6">DSM 22548</strain>
    </source>
</reference>
<keyword evidence="1" id="KW-0732">Signal</keyword>
<dbReference type="RefSeq" id="WP_244957442.1">
    <property type="nucleotide sequence ID" value="NZ_JACICA010000005.1"/>
</dbReference>
<evidence type="ECO:0000259" key="4">
    <source>
        <dbReference type="Pfam" id="PF22124"/>
    </source>
</evidence>
<evidence type="ECO:0000313" key="5">
    <source>
        <dbReference type="EMBL" id="MBB3702741.1"/>
    </source>
</evidence>
<feature type="domain" description="Glycosyl hydrolase family 95 catalytic" evidence="4">
    <location>
        <begin position="566"/>
        <end position="987"/>
    </location>
</feature>
<name>A0A7W5UK01_9BACT</name>
<dbReference type="InterPro" id="IPR008928">
    <property type="entry name" value="6-hairpin_glycosidase_sf"/>
</dbReference>
<dbReference type="EC" id="3.2.1.51" evidence="5"/>
<feature type="signal peptide" evidence="1">
    <location>
        <begin position="1"/>
        <end position="19"/>
    </location>
</feature>
<evidence type="ECO:0000259" key="2">
    <source>
        <dbReference type="Pfam" id="PF14498"/>
    </source>
</evidence>
<evidence type="ECO:0000313" key="6">
    <source>
        <dbReference type="Proteomes" id="UP000541425"/>
    </source>
</evidence>
<organism evidence="5 6">
    <name type="scientific">Alloprevotella rava</name>
    <dbReference type="NCBI Taxonomy" id="671218"/>
    <lineage>
        <taxon>Bacteria</taxon>
        <taxon>Pseudomonadati</taxon>
        <taxon>Bacteroidota</taxon>
        <taxon>Bacteroidia</taxon>
        <taxon>Bacteroidales</taxon>
        <taxon>Prevotellaceae</taxon>
        <taxon>Alloprevotella</taxon>
    </lineage>
</organism>
<accession>A0A7W5UK01</accession>
<dbReference type="Proteomes" id="UP000541425">
    <property type="component" value="Unassembled WGS sequence"/>
</dbReference>
<keyword evidence="5" id="KW-0326">Glycosidase</keyword>
<dbReference type="InterPro" id="IPR049053">
    <property type="entry name" value="AFCA-like_C"/>
</dbReference>
<dbReference type="PANTHER" id="PTHR31084">
    <property type="entry name" value="ALPHA-L-FUCOSIDASE 2"/>
    <property type="match status" value="1"/>
</dbReference>